<evidence type="ECO:0000256" key="6">
    <source>
        <dbReference type="ARBA" id="ARBA00066695"/>
    </source>
</evidence>
<evidence type="ECO:0000259" key="8">
    <source>
        <dbReference type="PROSITE" id="PS51471"/>
    </source>
</evidence>
<evidence type="ECO:0000256" key="3">
    <source>
        <dbReference type="ARBA" id="ARBA00022964"/>
    </source>
</evidence>
<comment type="similarity">
    <text evidence="7">Belongs to the iron/ascorbate-dependent oxidoreductase family.</text>
</comment>
<dbReference type="AlphaFoldDB" id="A0A4Y7KGV5"/>
<dbReference type="InterPro" id="IPR005123">
    <property type="entry name" value="Oxoglu/Fe-dep_dioxygenase_dom"/>
</dbReference>
<accession>A0A4Y7KGV5</accession>
<evidence type="ECO:0000313" key="10">
    <source>
        <dbReference type="Proteomes" id="UP000316621"/>
    </source>
</evidence>
<sequence>MKSISEAYKDHPINFHNIIPIDFKKVHELPDSHTWPSLGQDSISDISHDQVIPIIDIEDPNIVKLIGHACETWGAFQITNHGISISFLDEVESQSRNLFTQPSQQKLKALRTPDSVGGYGRPRMQPFFPNFLWQEGFTIVDQSATIDQTSKIWPNGDHTPFCHVMEEHQKKSKDLANRLLGLMLDSLEITKDDLRITLLGSSSSPEDLKSEAPHTAIQLNSYPACPDPNKAMGLASHTDTSLFTILYQSSRSRGLQIKVDGFGWVTVPPVPGAFVVNIGDLLHILTNGRFPSAVHRAIVNQSHHRISIGYFYGPPCNSKIAPIPKLVDSNHPIRYRDMTWREYIGIKAKHFDKSLSFAAVNPEICTNAQS</sequence>
<dbReference type="STRING" id="3469.A0A4Y7KGV5"/>
<dbReference type="Gene3D" id="2.60.120.330">
    <property type="entry name" value="B-lactam Antibiotic, Isopenicillin N Synthase, Chain"/>
    <property type="match status" value="1"/>
</dbReference>
<dbReference type="SUPFAM" id="SSF51197">
    <property type="entry name" value="Clavaminate synthase-like"/>
    <property type="match status" value="1"/>
</dbReference>
<dbReference type="GO" id="GO:0016707">
    <property type="term" value="F:gibberellin 3-beta-dioxygenase activity"/>
    <property type="evidence" value="ECO:0007669"/>
    <property type="project" value="UniProtKB-EC"/>
</dbReference>
<dbReference type="InterPro" id="IPR026992">
    <property type="entry name" value="DIOX_N"/>
</dbReference>
<dbReference type="Pfam" id="PF03171">
    <property type="entry name" value="2OG-FeII_Oxy"/>
    <property type="match status" value="1"/>
</dbReference>
<evidence type="ECO:0000256" key="5">
    <source>
        <dbReference type="ARBA" id="ARBA00023004"/>
    </source>
</evidence>
<evidence type="ECO:0000256" key="7">
    <source>
        <dbReference type="RuleBase" id="RU003682"/>
    </source>
</evidence>
<dbReference type="PANTHER" id="PTHR47990">
    <property type="entry name" value="2-OXOGLUTARATE (2OG) AND FE(II)-DEPENDENT OXYGENASE SUPERFAMILY PROTEIN-RELATED"/>
    <property type="match status" value="1"/>
</dbReference>
<feature type="domain" description="Fe2OG dioxygenase" evidence="8">
    <location>
        <begin position="213"/>
        <end position="314"/>
    </location>
</feature>
<dbReference type="PROSITE" id="PS51471">
    <property type="entry name" value="FE2OG_OXY"/>
    <property type="match status" value="1"/>
</dbReference>
<evidence type="ECO:0000256" key="2">
    <source>
        <dbReference type="ARBA" id="ARBA00022723"/>
    </source>
</evidence>
<proteinExistence type="inferred from homology"/>
<keyword evidence="10" id="KW-1185">Reference proteome</keyword>
<name>A0A4Y7KGV5_PAPSO</name>
<dbReference type="Gramene" id="RZC71590">
    <property type="protein sequence ID" value="RZC71590"/>
    <property type="gene ID" value="C5167_034737"/>
</dbReference>
<reference evidence="9 10" key="1">
    <citation type="journal article" date="2018" name="Science">
        <title>The opium poppy genome and morphinan production.</title>
        <authorList>
            <person name="Guo L."/>
            <person name="Winzer T."/>
            <person name="Yang X."/>
            <person name="Li Y."/>
            <person name="Ning Z."/>
            <person name="He Z."/>
            <person name="Teodor R."/>
            <person name="Lu Y."/>
            <person name="Bowser T.A."/>
            <person name="Graham I.A."/>
            <person name="Ye K."/>
        </authorList>
    </citation>
    <scope>NUCLEOTIDE SEQUENCE [LARGE SCALE GENOMIC DNA]</scope>
    <source>
        <strain evidence="10">cv. HN1</strain>
        <tissue evidence="9">Leaves</tissue>
    </source>
</reference>
<dbReference type="FunFam" id="2.60.120.330:FF:000013">
    <property type="entry name" value="Gibberellin 3-beta-dioxygenase 1"/>
    <property type="match status" value="1"/>
</dbReference>
<dbReference type="Proteomes" id="UP000316621">
    <property type="component" value="Chromosome 7"/>
</dbReference>
<dbReference type="EMBL" id="CM010721">
    <property type="protein sequence ID" value="RZC71590.1"/>
    <property type="molecule type" value="Genomic_DNA"/>
</dbReference>
<dbReference type="GO" id="GO:0009686">
    <property type="term" value="P:gibberellin biosynthetic process"/>
    <property type="evidence" value="ECO:0007669"/>
    <property type="project" value="UniProtKB-ARBA"/>
</dbReference>
<keyword evidence="4 7" id="KW-0560">Oxidoreductase</keyword>
<gene>
    <name evidence="9" type="ORF">C5167_034737</name>
</gene>
<dbReference type="EC" id="1.14.11.15" evidence="6"/>
<evidence type="ECO:0000256" key="4">
    <source>
        <dbReference type="ARBA" id="ARBA00023002"/>
    </source>
</evidence>
<dbReference type="OrthoDB" id="288590at2759"/>
<organism evidence="9 10">
    <name type="scientific">Papaver somniferum</name>
    <name type="common">Opium poppy</name>
    <dbReference type="NCBI Taxonomy" id="3469"/>
    <lineage>
        <taxon>Eukaryota</taxon>
        <taxon>Viridiplantae</taxon>
        <taxon>Streptophyta</taxon>
        <taxon>Embryophyta</taxon>
        <taxon>Tracheophyta</taxon>
        <taxon>Spermatophyta</taxon>
        <taxon>Magnoliopsida</taxon>
        <taxon>Ranunculales</taxon>
        <taxon>Papaveraceae</taxon>
        <taxon>Papaveroideae</taxon>
        <taxon>Papaver</taxon>
    </lineage>
</organism>
<keyword evidence="3" id="KW-0223">Dioxygenase</keyword>
<evidence type="ECO:0000313" key="9">
    <source>
        <dbReference type="EMBL" id="RZC71590.1"/>
    </source>
</evidence>
<dbReference type="InterPro" id="IPR050231">
    <property type="entry name" value="Iron_ascorbate_oxido_reductase"/>
</dbReference>
<keyword evidence="5 7" id="KW-0408">Iron</keyword>
<evidence type="ECO:0000256" key="1">
    <source>
        <dbReference type="ARBA" id="ARBA00001961"/>
    </source>
</evidence>
<dbReference type="GO" id="GO:0046872">
    <property type="term" value="F:metal ion binding"/>
    <property type="evidence" value="ECO:0007669"/>
    <property type="project" value="UniProtKB-KW"/>
</dbReference>
<comment type="cofactor">
    <cofactor evidence="1">
        <name>L-ascorbate</name>
        <dbReference type="ChEBI" id="CHEBI:38290"/>
    </cofactor>
</comment>
<dbReference type="InterPro" id="IPR027443">
    <property type="entry name" value="IPNS-like_sf"/>
</dbReference>
<keyword evidence="2 7" id="KW-0479">Metal-binding</keyword>
<dbReference type="InterPro" id="IPR044861">
    <property type="entry name" value="IPNS-like_FE2OG_OXY"/>
</dbReference>
<protein>
    <recommendedName>
        <fullName evidence="6">gibberellin 3beta-dioxygenase</fullName>
        <ecNumber evidence="6">1.14.11.15</ecNumber>
    </recommendedName>
</protein>
<dbReference type="Pfam" id="PF14226">
    <property type="entry name" value="DIOX_N"/>
    <property type="match status" value="1"/>
</dbReference>